<dbReference type="InterPro" id="IPR013221">
    <property type="entry name" value="Mur_ligase_cen"/>
</dbReference>
<dbReference type="EC" id="6.3.2.12" evidence="7"/>
<dbReference type="SUPFAM" id="SSF53623">
    <property type="entry name" value="MurD-like peptide ligases, catalytic domain"/>
    <property type="match status" value="1"/>
</dbReference>
<name>A0A166C7Q8_9AGAM</name>
<evidence type="ECO:0000256" key="5">
    <source>
        <dbReference type="ARBA" id="ARBA00022840"/>
    </source>
</evidence>
<evidence type="ECO:0000256" key="3">
    <source>
        <dbReference type="ARBA" id="ARBA00022723"/>
    </source>
</evidence>
<dbReference type="Pfam" id="PF08245">
    <property type="entry name" value="Mur_ligase_M"/>
    <property type="match status" value="1"/>
</dbReference>
<dbReference type="EMBL" id="KV428089">
    <property type="protein sequence ID" value="KZT37170.1"/>
    <property type="molecule type" value="Genomic_DNA"/>
</dbReference>
<dbReference type="GO" id="GO:0046872">
    <property type="term" value="F:metal ion binding"/>
    <property type="evidence" value="ECO:0007669"/>
    <property type="project" value="UniProtKB-KW"/>
</dbReference>
<keyword evidence="2 7" id="KW-0436">Ligase</keyword>
<dbReference type="STRING" id="1314776.A0A166C7Q8"/>
<sequence>MSIDLSLHRISNLLVKLPQYTRPTIHIAGTNGKGSVTSFLSHALHRCGLKVGRFNSPHLMDVWDCITLNNKSVSQKEYAEASSFVTQTDRENETNASSFELLTATALYIFQKAQVDVAVVEVGMGGRLDATNAIPDDCIAISGITSIDLDHQQFLGNTLPEIAREKAGIAREGKTVVLSSQSSDDIISAVKDVVDRVGGRLVLAVDATLRKEDFSPITQSVSANMAHFGASLNTVIPMFGSHQLQNLGVAVTIIDEIHRQDLFPKQLTLENISEGIKETTWPGRLQYLSLTIDGTKIPILADGAHNPSSARLLSTYLDSIGRTSRRSFIISLSHSPPKTPLSVLEPLLRKGDTVVVVPFSPVEGMPWVKPVALDVLEEAARSLVGDEGRVVRESSVIPALEWLRGEDFVVVAGSLYLVADLLRYQRDLESINTA</sequence>
<proteinExistence type="inferred from homology"/>
<evidence type="ECO:0000313" key="10">
    <source>
        <dbReference type="Proteomes" id="UP000076798"/>
    </source>
</evidence>
<keyword evidence="5 7" id="KW-0067">ATP-binding</keyword>
<comment type="catalytic activity">
    <reaction evidence="7">
        <text>7,8-dihydropteroate + L-glutamate + ATP = 7,8-dihydrofolate + ADP + phosphate + H(+)</text>
        <dbReference type="Rhea" id="RHEA:23584"/>
        <dbReference type="ChEBI" id="CHEBI:15378"/>
        <dbReference type="ChEBI" id="CHEBI:17839"/>
        <dbReference type="ChEBI" id="CHEBI:29985"/>
        <dbReference type="ChEBI" id="CHEBI:30616"/>
        <dbReference type="ChEBI" id="CHEBI:43474"/>
        <dbReference type="ChEBI" id="CHEBI:57451"/>
        <dbReference type="ChEBI" id="CHEBI:456216"/>
        <dbReference type="EC" id="6.3.2.12"/>
    </reaction>
</comment>
<dbReference type="GO" id="GO:0006730">
    <property type="term" value="P:one-carbon metabolic process"/>
    <property type="evidence" value="ECO:0007669"/>
    <property type="project" value="UniProtKB-KW"/>
</dbReference>
<evidence type="ECO:0000256" key="6">
    <source>
        <dbReference type="ARBA" id="ARBA00022842"/>
    </source>
</evidence>
<dbReference type="GO" id="GO:0005739">
    <property type="term" value="C:mitochondrion"/>
    <property type="evidence" value="ECO:0007669"/>
    <property type="project" value="TreeGrafter"/>
</dbReference>
<keyword evidence="10" id="KW-1185">Reference proteome</keyword>
<protein>
    <recommendedName>
        <fullName evidence="7">Dihydrofolate synthetase</fullName>
        <ecNumber evidence="7">6.3.2.12</ecNumber>
    </recommendedName>
</protein>
<dbReference type="GO" id="GO:0008841">
    <property type="term" value="F:dihydrofolate synthase activity"/>
    <property type="evidence" value="ECO:0007669"/>
    <property type="project" value="UniProtKB-EC"/>
</dbReference>
<dbReference type="InterPro" id="IPR001645">
    <property type="entry name" value="Folylpolyglutamate_synth"/>
</dbReference>
<dbReference type="UniPathway" id="UPA00850"/>
<dbReference type="Proteomes" id="UP000076798">
    <property type="component" value="Unassembled WGS sequence"/>
</dbReference>
<dbReference type="GO" id="GO:0004326">
    <property type="term" value="F:tetrahydrofolylpolyglutamate synthase activity"/>
    <property type="evidence" value="ECO:0007669"/>
    <property type="project" value="InterPro"/>
</dbReference>
<comment type="pathway">
    <text evidence="7">Cofactor biosynthesis; tetrahydrofolylpolyglutamate biosynthesis.</text>
</comment>
<evidence type="ECO:0000256" key="7">
    <source>
        <dbReference type="PIRNR" id="PIRNR001563"/>
    </source>
</evidence>
<evidence type="ECO:0000313" key="9">
    <source>
        <dbReference type="EMBL" id="KZT37170.1"/>
    </source>
</evidence>
<dbReference type="AlphaFoldDB" id="A0A166C7Q8"/>
<gene>
    <name evidence="9" type="ORF">SISSUDRAFT_1048804</name>
</gene>
<evidence type="ECO:0000256" key="1">
    <source>
        <dbReference type="ARBA" id="ARBA00008276"/>
    </source>
</evidence>
<dbReference type="GO" id="GO:0005524">
    <property type="term" value="F:ATP binding"/>
    <property type="evidence" value="ECO:0007669"/>
    <property type="project" value="UniProtKB-KW"/>
</dbReference>
<keyword evidence="6" id="KW-0460">Magnesium</keyword>
<dbReference type="PANTHER" id="PTHR11136:SF0">
    <property type="entry name" value="DIHYDROFOLATE SYNTHETASE-RELATED"/>
    <property type="match status" value="1"/>
</dbReference>
<keyword evidence="7" id="KW-0554">One-carbon metabolism</keyword>
<dbReference type="PANTHER" id="PTHR11136">
    <property type="entry name" value="FOLYLPOLYGLUTAMATE SYNTHASE-RELATED"/>
    <property type="match status" value="1"/>
</dbReference>
<dbReference type="Gene3D" id="3.40.1190.10">
    <property type="entry name" value="Mur-like, catalytic domain"/>
    <property type="match status" value="1"/>
</dbReference>
<keyword evidence="4 7" id="KW-0547">Nucleotide-binding</keyword>
<keyword evidence="3" id="KW-0479">Metal-binding</keyword>
<dbReference type="GO" id="GO:0005829">
    <property type="term" value="C:cytosol"/>
    <property type="evidence" value="ECO:0007669"/>
    <property type="project" value="TreeGrafter"/>
</dbReference>
<reference evidence="9 10" key="1">
    <citation type="journal article" date="2016" name="Mol. Biol. Evol.">
        <title>Comparative Genomics of Early-Diverging Mushroom-Forming Fungi Provides Insights into the Origins of Lignocellulose Decay Capabilities.</title>
        <authorList>
            <person name="Nagy L.G."/>
            <person name="Riley R."/>
            <person name="Tritt A."/>
            <person name="Adam C."/>
            <person name="Daum C."/>
            <person name="Floudas D."/>
            <person name="Sun H."/>
            <person name="Yadav J.S."/>
            <person name="Pangilinan J."/>
            <person name="Larsson K.H."/>
            <person name="Matsuura K."/>
            <person name="Barry K."/>
            <person name="Labutti K."/>
            <person name="Kuo R."/>
            <person name="Ohm R.A."/>
            <person name="Bhattacharya S.S."/>
            <person name="Shirouzu T."/>
            <person name="Yoshinaga Y."/>
            <person name="Martin F.M."/>
            <person name="Grigoriev I.V."/>
            <person name="Hibbett D.S."/>
        </authorList>
    </citation>
    <scope>NUCLEOTIDE SEQUENCE [LARGE SCALE GENOMIC DNA]</scope>
    <source>
        <strain evidence="9 10">HHB10207 ss-3</strain>
    </source>
</reference>
<dbReference type="OrthoDB" id="5212574at2759"/>
<comment type="similarity">
    <text evidence="1 7">Belongs to the folylpolyglutamate synthase family.</text>
</comment>
<dbReference type="InterPro" id="IPR036565">
    <property type="entry name" value="Mur-like_cat_sf"/>
</dbReference>
<dbReference type="PIRSF" id="PIRSF001563">
    <property type="entry name" value="Folylpolyglu_synth"/>
    <property type="match status" value="1"/>
</dbReference>
<dbReference type="Gene3D" id="3.90.190.20">
    <property type="entry name" value="Mur ligase, C-terminal domain"/>
    <property type="match status" value="1"/>
</dbReference>
<evidence type="ECO:0000256" key="2">
    <source>
        <dbReference type="ARBA" id="ARBA00022598"/>
    </source>
</evidence>
<evidence type="ECO:0000259" key="8">
    <source>
        <dbReference type="Pfam" id="PF08245"/>
    </source>
</evidence>
<dbReference type="SUPFAM" id="SSF53244">
    <property type="entry name" value="MurD-like peptide ligases, peptide-binding domain"/>
    <property type="match status" value="1"/>
</dbReference>
<evidence type="ECO:0000256" key="4">
    <source>
        <dbReference type="ARBA" id="ARBA00022741"/>
    </source>
</evidence>
<organism evidence="9 10">
    <name type="scientific">Sistotremastrum suecicum HHB10207 ss-3</name>
    <dbReference type="NCBI Taxonomy" id="1314776"/>
    <lineage>
        <taxon>Eukaryota</taxon>
        <taxon>Fungi</taxon>
        <taxon>Dikarya</taxon>
        <taxon>Basidiomycota</taxon>
        <taxon>Agaricomycotina</taxon>
        <taxon>Agaricomycetes</taxon>
        <taxon>Sistotremastrales</taxon>
        <taxon>Sistotremastraceae</taxon>
        <taxon>Sistotremastrum</taxon>
    </lineage>
</organism>
<dbReference type="NCBIfam" id="TIGR01499">
    <property type="entry name" value="folC"/>
    <property type="match status" value="1"/>
</dbReference>
<dbReference type="InterPro" id="IPR036615">
    <property type="entry name" value="Mur_ligase_C_dom_sf"/>
</dbReference>
<feature type="domain" description="Mur ligase central" evidence="8">
    <location>
        <begin position="27"/>
        <end position="252"/>
    </location>
</feature>
<accession>A0A166C7Q8</accession>